<name>A0ABU1MIE2_9SPHN</name>
<evidence type="ECO:0008006" key="3">
    <source>
        <dbReference type="Google" id="ProtNLM"/>
    </source>
</evidence>
<sequence length="107" mass="12196">MTMFDDRERAFEAKFAHDEEMLFRVHARRNRLLGQWAAERMKLTQAEAEAYAKSVVHTDFEEAGDEDVVRKLLGDLIAAGVDVSEEEIRTALDAKAVDARRQLMGEV</sequence>
<keyword evidence="2" id="KW-1185">Reference proteome</keyword>
<evidence type="ECO:0000313" key="2">
    <source>
        <dbReference type="Proteomes" id="UP001184150"/>
    </source>
</evidence>
<protein>
    <recommendedName>
        <fullName evidence="3">Aldolase</fullName>
    </recommendedName>
</protein>
<evidence type="ECO:0000313" key="1">
    <source>
        <dbReference type="EMBL" id="MDR6510129.1"/>
    </source>
</evidence>
<dbReference type="PIRSF" id="PIRSF031780">
    <property type="entry name" value="UCP031780"/>
    <property type="match status" value="1"/>
</dbReference>
<dbReference type="InterPro" id="IPR009945">
    <property type="entry name" value="ATPase_inh_sub_z"/>
</dbReference>
<dbReference type="Pfam" id="PF07345">
    <property type="entry name" value="ATPaseInh_sub_z"/>
    <property type="match status" value="1"/>
</dbReference>
<dbReference type="EMBL" id="JAVDRD010000002">
    <property type="protein sequence ID" value="MDR6510129.1"/>
    <property type="molecule type" value="Genomic_DNA"/>
</dbReference>
<proteinExistence type="predicted"/>
<gene>
    <name evidence="1" type="ORF">J2792_000989</name>
</gene>
<organism evidence="1 2">
    <name type="scientific">Novosphingobium capsulatum</name>
    <dbReference type="NCBI Taxonomy" id="13688"/>
    <lineage>
        <taxon>Bacteria</taxon>
        <taxon>Pseudomonadati</taxon>
        <taxon>Pseudomonadota</taxon>
        <taxon>Alphaproteobacteria</taxon>
        <taxon>Sphingomonadales</taxon>
        <taxon>Sphingomonadaceae</taxon>
        <taxon>Novosphingobium</taxon>
    </lineage>
</organism>
<dbReference type="Proteomes" id="UP001184150">
    <property type="component" value="Unassembled WGS sequence"/>
</dbReference>
<reference evidence="1 2" key="1">
    <citation type="submission" date="2023-07" db="EMBL/GenBank/DDBJ databases">
        <title>Sorghum-associated microbial communities from plants grown in Nebraska, USA.</title>
        <authorList>
            <person name="Schachtman D."/>
        </authorList>
    </citation>
    <scope>NUCLEOTIDE SEQUENCE [LARGE SCALE GENOMIC DNA]</scope>
    <source>
        <strain evidence="1 2">DS1027</strain>
    </source>
</reference>
<dbReference type="InterPro" id="IPR038293">
    <property type="entry name" value="ATPase_inh_sub_z_sf"/>
</dbReference>
<dbReference type="RefSeq" id="WP_022675081.1">
    <property type="nucleotide sequence ID" value="NZ_CP140000.1"/>
</dbReference>
<accession>A0ABU1MIE2</accession>
<dbReference type="Gene3D" id="1.10.790.20">
    <property type="entry name" value="Domain of unknown function DUF1476"/>
    <property type="match status" value="1"/>
</dbReference>
<comment type="caution">
    <text evidence="1">The sequence shown here is derived from an EMBL/GenBank/DDBJ whole genome shotgun (WGS) entry which is preliminary data.</text>
</comment>